<evidence type="ECO:0000313" key="2">
    <source>
        <dbReference type="Proteomes" id="UP000230709"/>
    </source>
</evidence>
<gene>
    <name evidence="1" type="ORF">CQW49_00975</name>
</gene>
<name>A0A2D2CV94_METT3</name>
<keyword evidence="2" id="KW-1185">Reference proteome</keyword>
<reference evidence="2" key="1">
    <citation type="submission" date="2017-10" db="EMBL/GenBank/DDBJ databases">
        <title>Completed PacBio SMRT sequence of Methylosinus trichosporium OB3b reveals presence of a third large plasmid.</title>
        <authorList>
            <person name="Charles T.C."/>
            <person name="Lynch M.D.J."/>
            <person name="Heil J.R."/>
            <person name="Cheng J."/>
        </authorList>
    </citation>
    <scope>NUCLEOTIDE SEQUENCE [LARGE SCALE GENOMIC DNA]</scope>
    <source>
        <strain evidence="2">OB3b</strain>
    </source>
</reference>
<accession>A0A2D2CV94</accession>
<proteinExistence type="predicted"/>
<dbReference type="Proteomes" id="UP000230709">
    <property type="component" value="Chromosome"/>
</dbReference>
<dbReference type="RefSeq" id="WP_003610911.1">
    <property type="nucleotide sequence ID" value="NZ_ADVE02000001.1"/>
</dbReference>
<dbReference type="KEGG" id="mtw:CQW49_00975"/>
<sequence>MEISLEQAVEIHARVLTHRLAGKAPSKARERALDLQRAGDDEGHEVWLKVADSAERLLDRIAADEATLLQ</sequence>
<organism evidence="1 2">
    <name type="scientific">Methylosinus trichosporium (strain ATCC 35070 / NCIMB 11131 / UNIQEM 75 / OB3b)</name>
    <dbReference type="NCBI Taxonomy" id="595536"/>
    <lineage>
        <taxon>Bacteria</taxon>
        <taxon>Pseudomonadati</taxon>
        <taxon>Pseudomonadota</taxon>
        <taxon>Alphaproteobacteria</taxon>
        <taxon>Hyphomicrobiales</taxon>
        <taxon>Methylocystaceae</taxon>
        <taxon>Methylosinus</taxon>
    </lineage>
</organism>
<evidence type="ECO:0000313" key="1">
    <source>
        <dbReference type="EMBL" id="ATQ66625.1"/>
    </source>
</evidence>
<protein>
    <submittedName>
        <fullName evidence="1">Uncharacterized protein</fullName>
    </submittedName>
</protein>
<dbReference type="AlphaFoldDB" id="A0A2D2CV94"/>
<dbReference type="EMBL" id="CP023737">
    <property type="protein sequence ID" value="ATQ66625.1"/>
    <property type="molecule type" value="Genomic_DNA"/>
</dbReference>
<dbReference type="STRING" id="595536.GCA_000178815_00750"/>